<protein>
    <submittedName>
        <fullName evidence="2">Uncharacterized protein</fullName>
    </submittedName>
</protein>
<keyword evidence="1" id="KW-0812">Transmembrane</keyword>
<accession>A0A8D8ZFM6</accession>
<keyword evidence="1" id="KW-1133">Transmembrane helix</keyword>
<organism evidence="2">
    <name type="scientific">Cacopsylla melanoneura</name>
    <dbReference type="NCBI Taxonomy" id="428564"/>
    <lineage>
        <taxon>Eukaryota</taxon>
        <taxon>Metazoa</taxon>
        <taxon>Ecdysozoa</taxon>
        <taxon>Arthropoda</taxon>
        <taxon>Hexapoda</taxon>
        <taxon>Insecta</taxon>
        <taxon>Pterygota</taxon>
        <taxon>Neoptera</taxon>
        <taxon>Paraneoptera</taxon>
        <taxon>Hemiptera</taxon>
        <taxon>Sternorrhyncha</taxon>
        <taxon>Psylloidea</taxon>
        <taxon>Psyllidae</taxon>
        <taxon>Psyllinae</taxon>
        <taxon>Cacopsylla</taxon>
    </lineage>
</organism>
<sequence>MFFSPNSNVLSLFFPLRPPLCPYLVLFPSLPHSPVPPVAPTFSSYPPLLSPSLRNPYPDIAKFMLSAVRTAIAMLFTFMCVLYVSIHVMYNVIIVYTLYSMYVMYIGRKRKQEL</sequence>
<keyword evidence="1" id="KW-0472">Membrane</keyword>
<proteinExistence type="predicted"/>
<dbReference type="AlphaFoldDB" id="A0A8D8ZFM6"/>
<name>A0A8D8ZFM6_9HEMI</name>
<dbReference type="EMBL" id="HBUF01485120">
    <property type="protein sequence ID" value="CAG6745147.1"/>
    <property type="molecule type" value="Transcribed_RNA"/>
</dbReference>
<feature type="transmembrane region" description="Helical" evidence="1">
    <location>
        <begin position="63"/>
        <end position="84"/>
    </location>
</feature>
<evidence type="ECO:0000313" key="2">
    <source>
        <dbReference type="EMBL" id="CAG6745147.1"/>
    </source>
</evidence>
<reference evidence="2" key="1">
    <citation type="submission" date="2021-05" db="EMBL/GenBank/DDBJ databases">
        <authorList>
            <person name="Alioto T."/>
            <person name="Alioto T."/>
            <person name="Gomez Garrido J."/>
        </authorList>
    </citation>
    <scope>NUCLEOTIDE SEQUENCE</scope>
</reference>
<evidence type="ECO:0000256" key="1">
    <source>
        <dbReference type="SAM" id="Phobius"/>
    </source>
</evidence>